<sequence length="214" mass="22453">MPAPGSSDLGLPLLLQGVSHIGFVLLALSCVDSGCARLDLPLFLHADLSGTLLLSYGKTVLSVSHPDSSIPVLEAMEMGLLLLSLGDKLPVFGEGDLDYSVFARSLAHCGFMPSTLDFIRFGLPMSARSYARLSDRMSVASSAYLGFTVLVISACSLGSSPSLRGAAHAGSRPPALSFAEMGSPLSLQQPSRAEVLMDFSAPVRYMSRAGLKTS</sequence>
<evidence type="ECO:0000313" key="1">
    <source>
        <dbReference type="EMBL" id="CAE7715587.1"/>
    </source>
</evidence>
<dbReference type="Proteomes" id="UP000601435">
    <property type="component" value="Unassembled WGS sequence"/>
</dbReference>
<dbReference type="EMBL" id="CAJNJA010036084">
    <property type="protein sequence ID" value="CAE7715587.1"/>
    <property type="molecule type" value="Genomic_DNA"/>
</dbReference>
<evidence type="ECO:0000313" key="2">
    <source>
        <dbReference type="Proteomes" id="UP000601435"/>
    </source>
</evidence>
<dbReference type="AlphaFoldDB" id="A0A812X845"/>
<organism evidence="1 2">
    <name type="scientific">Symbiodinium necroappetens</name>
    <dbReference type="NCBI Taxonomy" id="1628268"/>
    <lineage>
        <taxon>Eukaryota</taxon>
        <taxon>Sar</taxon>
        <taxon>Alveolata</taxon>
        <taxon>Dinophyceae</taxon>
        <taxon>Suessiales</taxon>
        <taxon>Symbiodiniaceae</taxon>
        <taxon>Symbiodinium</taxon>
    </lineage>
</organism>
<name>A0A812X845_9DINO</name>
<gene>
    <name evidence="1" type="ORF">SNEC2469_LOCUS20627</name>
</gene>
<reference evidence="1" key="1">
    <citation type="submission" date="2021-02" db="EMBL/GenBank/DDBJ databases">
        <authorList>
            <person name="Dougan E. K."/>
            <person name="Rhodes N."/>
            <person name="Thang M."/>
            <person name="Chan C."/>
        </authorList>
    </citation>
    <scope>NUCLEOTIDE SEQUENCE</scope>
</reference>
<protein>
    <submittedName>
        <fullName evidence="1">Uncharacterized protein</fullName>
    </submittedName>
</protein>
<comment type="caution">
    <text evidence="1">The sequence shown here is derived from an EMBL/GenBank/DDBJ whole genome shotgun (WGS) entry which is preliminary data.</text>
</comment>
<proteinExistence type="predicted"/>
<accession>A0A812X845</accession>
<dbReference type="OrthoDB" id="442429at2759"/>
<feature type="non-terminal residue" evidence="1">
    <location>
        <position position="1"/>
    </location>
</feature>
<keyword evidence="2" id="KW-1185">Reference proteome</keyword>